<evidence type="ECO:0000313" key="1">
    <source>
        <dbReference type="EMBL" id="GIQ70706.1"/>
    </source>
</evidence>
<dbReference type="SUPFAM" id="SSF54001">
    <property type="entry name" value="Cysteine proteinases"/>
    <property type="match status" value="1"/>
</dbReference>
<protein>
    <submittedName>
        <fullName evidence="1">Uncharacterized protein</fullName>
    </submittedName>
</protein>
<dbReference type="AlphaFoldDB" id="A0A8J4H6H0"/>
<dbReference type="Gene3D" id="3.90.1720.10">
    <property type="entry name" value="endopeptidase domain like (from Nostoc punctiforme)"/>
    <property type="match status" value="1"/>
</dbReference>
<dbReference type="Pfam" id="PF05708">
    <property type="entry name" value="Peptidase_C92"/>
    <property type="match status" value="1"/>
</dbReference>
<organism evidence="1 2">
    <name type="scientific">Xylanibacillus composti</name>
    <dbReference type="NCBI Taxonomy" id="1572762"/>
    <lineage>
        <taxon>Bacteria</taxon>
        <taxon>Bacillati</taxon>
        <taxon>Bacillota</taxon>
        <taxon>Bacilli</taxon>
        <taxon>Bacillales</taxon>
        <taxon>Paenibacillaceae</taxon>
        <taxon>Xylanibacillus</taxon>
    </lineage>
</organism>
<accession>A0A8J4H6H0</accession>
<dbReference type="InterPro" id="IPR038765">
    <property type="entry name" value="Papain-like_cys_pep_sf"/>
</dbReference>
<evidence type="ECO:0000313" key="2">
    <source>
        <dbReference type="Proteomes" id="UP000677918"/>
    </source>
</evidence>
<dbReference type="EMBL" id="BOVK01000055">
    <property type="protein sequence ID" value="GIQ70706.1"/>
    <property type="molecule type" value="Genomic_DNA"/>
</dbReference>
<dbReference type="Proteomes" id="UP000677918">
    <property type="component" value="Unassembled WGS sequence"/>
</dbReference>
<reference evidence="1" key="1">
    <citation type="submission" date="2021-04" db="EMBL/GenBank/DDBJ databases">
        <title>Draft genome sequence of Xylanibacillus composti strain K13.</title>
        <authorList>
            <person name="Uke A."/>
            <person name="Chhe C."/>
            <person name="Baramee S."/>
            <person name="Kosugi A."/>
        </authorList>
    </citation>
    <scope>NUCLEOTIDE SEQUENCE</scope>
    <source>
        <strain evidence="1">K13</strain>
    </source>
</reference>
<dbReference type="InterPro" id="IPR024453">
    <property type="entry name" value="Peptidase_C92"/>
</dbReference>
<name>A0A8J4H6H0_9BACL</name>
<gene>
    <name evidence="1" type="ORF">XYCOK13_35300</name>
</gene>
<sequence length="171" mass="19156">MVRPEFQAGDILVACDNALHVPAGYLGHSAIAVDGTYMVEAVLTFPYIRLVPIDQFFSDHRRMAVYRARDSRAGAAAAAFARWYYEQATRNYEQGKIVPPFSFSPAIALSDPWTSVYCSKLVWLSYYYGAGIALPNDFFLFTPEDIAAAAQSGEYLVTVYKHPEFQFVLNT</sequence>
<keyword evidence="2" id="KW-1185">Reference proteome</keyword>
<comment type="caution">
    <text evidence="1">The sequence shown here is derived from an EMBL/GenBank/DDBJ whole genome shotgun (WGS) entry which is preliminary data.</text>
</comment>
<proteinExistence type="predicted"/>